<organism evidence="2 3">
    <name type="scientific">Venturia effusa</name>
    <dbReference type="NCBI Taxonomy" id="50376"/>
    <lineage>
        <taxon>Eukaryota</taxon>
        <taxon>Fungi</taxon>
        <taxon>Dikarya</taxon>
        <taxon>Ascomycota</taxon>
        <taxon>Pezizomycotina</taxon>
        <taxon>Dothideomycetes</taxon>
        <taxon>Pleosporomycetidae</taxon>
        <taxon>Venturiales</taxon>
        <taxon>Venturiaceae</taxon>
        <taxon>Venturia</taxon>
    </lineage>
</organism>
<protein>
    <recommendedName>
        <fullName evidence="4">Extracellular membrane protein CFEM domain-containing protein</fullName>
    </recommendedName>
</protein>
<keyword evidence="3" id="KW-1185">Reference proteome</keyword>
<dbReference type="Proteomes" id="UP000316270">
    <property type="component" value="Chromosome 6"/>
</dbReference>
<proteinExistence type="predicted"/>
<feature type="chain" id="PRO_5021778734" description="Extracellular membrane protein CFEM domain-containing protein" evidence="1">
    <location>
        <begin position="20"/>
        <end position="95"/>
    </location>
</feature>
<sequence length="95" mass="10762">MKLSILTPVIALLPSIAHAFVRGTYCCEGNVNWCKATFPKESVGCVHFFDKAHCVMENKDDKCENICKDNTKDWSEHFTYKTVGYYGSNPAARYC</sequence>
<gene>
    <name evidence="2" type="ORF">FKW77_008631</name>
</gene>
<evidence type="ECO:0008006" key="4">
    <source>
        <dbReference type="Google" id="ProtNLM"/>
    </source>
</evidence>
<keyword evidence="1" id="KW-0732">Signal</keyword>
<name>A0A517L7V7_9PEZI</name>
<dbReference type="AlphaFoldDB" id="A0A517L7V7"/>
<reference evidence="2 3" key="1">
    <citation type="submission" date="2019-07" db="EMBL/GenBank/DDBJ databases">
        <title>Finished genome of Venturia effusa.</title>
        <authorList>
            <person name="Young C.A."/>
            <person name="Cox M.P."/>
            <person name="Ganley A.R.D."/>
            <person name="David W.J."/>
        </authorList>
    </citation>
    <scope>NUCLEOTIDE SEQUENCE [LARGE SCALE GENOMIC DNA]</scope>
    <source>
        <strain evidence="3">albino</strain>
    </source>
</reference>
<evidence type="ECO:0000313" key="2">
    <source>
        <dbReference type="EMBL" id="QDS71720.1"/>
    </source>
</evidence>
<feature type="signal peptide" evidence="1">
    <location>
        <begin position="1"/>
        <end position="19"/>
    </location>
</feature>
<accession>A0A517L7V7</accession>
<dbReference type="EMBL" id="CP042190">
    <property type="protein sequence ID" value="QDS71720.1"/>
    <property type="molecule type" value="Genomic_DNA"/>
</dbReference>
<evidence type="ECO:0000256" key="1">
    <source>
        <dbReference type="SAM" id="SignalP"/>
    </source>
</evidence>
<evidence type="ECO:0000313" key="3">
    <source>
        <dbReference type="Proteomes" id="UP000316270"/>
    </source>
</evidence>